<dbReference type="InterPro" id="IPR001374">
    <property type="entry name" value="R3H_dom"/>
</dbReference>
<dbReference type="Pfam" id="PF13083">
    <property type="entry name" value="KH_KhpA-B"/>
    <property type="match status" value="1"/>
</dbReference>
<keyword evidence="2 6" id="KW-0694">RNA-binding</keyword>
<keyword evidence="5 6" id="KW-0961">Cell wall biogenesis/degradation</keyword>
<dbReference type="CDD" id="cd02414">
    <property type="entry name" value="KH-II_Jag"/>
    <property type="match status" value="1"/>
</dbReference>
<dbReference type="CDD" id="cd02644">
    <property type="entry name" value="R3H_jag"/>
    <property type="match status" value="1"/>
</dbReference>
<evidence type="ECO:0000256" key="7">
    <source>
        <dbReference type="SAM" id="MobiDB-lite"/>
    </source>
</evidence>
<dbReference type="InterPro" id="IPR038247">
    <property type="entry name" value="Jag_N_dom_sf"/>
</dbReference>
<dbReference type="NCBIfam" id="NF041568">
    <property type="entry name" value="Jag_EloR"/>
    <property type="match status" value="1"/>
</dbReference>
<reference evidence="9 10" key="1">
    <citation type="submission" date="2020-08" db="EMBL/GenBank/DDBJ databases">
        <title>Genome public.</title>
        <authorList>
            <person name="Liu C."/>
            <person name="Sun Q."/>
        </authorList>
    </citation>
    <scope>NUCLEOTIDE SEQUENCE [LARGE SCALE GENOMIC DNA]</scope>
    <source>
        <strain evidence="9 10">BX1</strain>
    </source>
</reference>
<keyword evidence="10" id="KW-1185">Reference proteome</keyword>
<dbReference type="InterPro" id="IPR015946">
    <property type="entry name" value="KH_dom-like_a/b"/>
</dbReference>
<dbReference type="PANTHER" id="PTHR35800">
    <property type="entry name" value="PROTEIN JAG"/>
    <property type="match status" value="1"/>
</dbReference>
<comment type="caution">
    <text evidence="9">The sequence shown here is derived from an EMBL/GenBank/DDBJ whole genome shotgun (WGS) entry which is preliminary data.</text>
</comment>
<feature type="region of interest" description="Disordered" evidence="7">
    <location>
        <begin position="265"/>
        <end position="363"/>
    </location>
</feature>
<accession>A0ABR7NKH8</accession>
<dbReference type="Gene3D" id="3.30.300.20">
    <property type="match status" value="1"/>
</dbReference>
<dbReference type="PROSITE" id="PS51061">
    <property type="entry name" value="R3H"/>
    <property type="match status" value="1"/>
</dbReference>
<evidence type="ECO:0000256" key="6">
    <source>
        <dbReference type="HAMAP-Rule" id="MF_00867"/>
    </source>
</evidence>
<feature type="compositionally biased region" description="Basic and acidic residues" evidence="7">
    <location>
        <begin position="325"/>
        <end position="348"/>
    </location>
</feature>
<comment type="subunit">
    <text evidence="6">Forms a complex with KhpA.</text>
</comment>
<dbReference type="Proteomes" id="UP000658131">
    <property type="component" value="Unassembled WGS sequence"/>
</dbReference>
<feature type="region of interest" description="Disordered" evidence="7">
    <location>
        <begin position="60"/>
        <end position="130"/>
    </location>
</feature>
<dbReference type="PANTHER" id="PTHR35800:SF1">
    <property type="entry name" value="RNA-BINDING PROTEIN KHPB"/>
    <property type="match status" value="1"/>
</dbReference>
<dbReference type="InterPro" id="IPR032782">
    <property type="entry name" value="KhpB_N"/>
</dbReference>
<evidence type="ECO:0000256" key="2">
    <source>
        <dbReference type="ARBA" id="ARBA00022884"/>
    </source>
</evidence>
<comment type="caution">
    <text evidence="6">Lacks conserved residue(s) required for the propagation of feature annotation.</text>
</comment>
<name>A0ABR7NKH8_9FIRM</name>
<dbReference type="InterPro" id="IPR036867">
    <property type="entry name" value="R3H_dom_sf"/>
</dbReference>
<evidence type="ECO:0000256" key="4">
    <source>
        <dbReference type="ARBA" id="ARBA00023186"/>
    </source>
</evidence>
<evidence type="ECO:0000256" key="1">
    <source>
        <dbReference type="ARBA" id="ARBA00022490"/>
    </source>
</evidence>
<dbReference type="InterPro" id="IPR039247">
    <property type="entry name" value="KhpB"/>
</dbReference>
<dbReference type="EMBL" id="JACRTB010000017">
    <property type="protein sequence ID" value="MBC8576907.1"/>
    <property type="molecule type" value="Genomic_DNA"/>
</dbReference>
<dbReference type="Pfam" id="PF14804">
    <property type="entry name" value="Jag_N"/>
    <property type="match status" value="1"/>
</dbReference>
<evidence type="ECO:0000256" key="5">
    <source>
        <dbReference type="ARBA" id="ARBA00023316"/>
    </source>
</evidence>
<comment type="domain">
    <text evidence="6">Has an N-terminal Jag-N domain and 2 RNA-binding domains (KH and R3H).</text>
</comment>
<gene>
    <name evidence="6" type="primary">khpB</name>
    <name evidence="6" type="synonym">eloR</name>
    <name evidence="9" type="ORF">H8717_10890</name>
</gene>
<keyword evidence="4 6" id="KW-0143">Chaperone</keyword>
<feature type="compositionally biased region" description="Basic and acidic residues" evidence="7">
    <location>
        <begin position="60"/>
        <end position="84"/>
    </location>
</feature>
<keyword evidence="1 6" id="KW-0963">Cytoplasm</keyword>
<dbReference type="SUPFAM" id="SSF82708">
    <property type="entry name" value="R3H domain"/>
    <property type="match status" value="1"/>
</dbReference>
<evidence type="ECO:0000259" key="8">
    <source>
        <dbReference type="PROSITE" id="PS51061"/>
    </source>
</evidence>
<feature type="compositionally biased region" description="Basic and acidic residues" evidence="7">
    <location>
        <begin position="300"/>
        <end position="316"/>
    </location>
</feature>
<evidence type="ECO:0000313" key="10">
    <source>
        <dbReference type="Proteomes" id="UP000658131"/>
    </source>
</evidence>
<comment type="subcellular location">
    <subcellularLocation>
        <location evidence="6">Cytoplasm</location>
    </subcellularLocation>
</comment>
<dbReference type="InterPro" id="IPR034079">
    <property type="entry name" value="R3H_KhpB"/>
</dbReference>
<comment type="function">
    <text evidence="6">A probable RNA chaperone. Forms a complex with KhpA which binds to cellular RNA and controls its expression. Plays a role in peptidoglycan (PG) homeostasis and cell length regulation.</text>
</comment>
<dbReference type="Gene3D" id="3.30.30.80">
    <property type="entry name" value="probable RNA-binding protein from clostridium symbiosum atcc 14940"/>
    <property type="match status" value="1"/>
</dbReference>
<evidence type="ECO:0000313" key="9">
    <source>
        <dbReference type="EMBL" id="MBC8576907.1"/>
    </source>
</evidence>
<organism evidence="9 10">
    <name type="scientific">Yanshouia hominis</name>
    <dbReference type="NCBI Taxonomy" id="2763673"/>
    <lineage>
        <taxon>Bacteria</taxon>
        <taxon>Bacillati</taxon>
        <taxon>Bacillota</taxon>
        <taxon>Clostridia</taxon>
        <taxon>Eubacteriales</taxon>
        <taxon>Oscillospiraceae</taxon>
        <taxon>Yanshouia</taxon>
    </lineage>
</organism>
<evidence type="ECO:0000256" key="3">
    <source>
        <dbReference type="ARBA" id="ARBA00022960"/>
    </source>
</evidence>
<dbReference type="InterPro" id="IPR038008">
    <property type="entry name" value="Jag_KH"/>
</dbReference>
<dbReference type="SMART" id="SM00393">
    <property type="entry name" value="R3H"/>
    <property type="match status" value="1"/>
</dbReference>
<comment type="similarity">
    <text evidence="6">Belongs to the KhpB RNA-binding protein family.</text>
</comment>
<dbReference type="RefSeq" id="WP_262400382.1">
    <property type="nucleotide sequence ID" value="NZ_JACRTB010000017.1"/>
</dbReference>
<keyword evidence="3 6" id="KW-0133">Cell shape</keyword>
<feature type="compositionally biased region" description="Basic and acidic residues" evidence="7">
    <location>
        <begin position="97"/>
        <end position="110"/>
    </location>
</feature>
<feature type="domain" description="R3H" evidence="8">
    <location>
        <begin position="216"/>
        <end position="282"/>
    </location>
</feature>
<protein>
    <recommendedName>
        <fullName evidence="6">RNA-binding protein KhpB</fullName>
    </recommendedName>
    <alternativeName>
        <fullName evidence="6">RNA-binding protein EloR</fullName>
    </alternativeName>
</protein>
<dbReference type="HAMAP" id="MF_00867">
    <property type="entry name" value="KhpB"/>
    <property type="match status" value="1"/>
</dbReference>
<dbReference type="SMART" id="SM01245">
    <property type="entry name" value="Jag_N"/>
    <property type="match status" value="1"/>
</dbReference>
<dbReference type="Pfam" id="PF01424">
    <property type="entry name" value="R3H"/>
    <property type="match status" value="1"/>
</dbReference>
<sequence length="363" mass="39721">MMKEVIATGRTVDAAIDSGCAELGLERGDVDFEIISMPKKGFLGLSQIPAKVRVFVEVPDPKPAPEQKPAPREEKPLPREEKPAPRPAAPKAQPVREPVREEEPKTEEKQPQAGPVRPEQEAPAEPAAPCDFGNKIAVAEEYVTSILRAMNLSDVTIAASTHENVIQIRLSGDVSGVAIGRHGETLDALQYLAGLAANRGEGDYVRVVLDSGNYRDKRRATLEQLARRLGSAVLRTGRSTTLEPMNPYERRIIHSTISQMEGITSASTGEEPNRCVVISSNNPSAAPARDARPPRSGRPPRRDGGRPPRRDGDRPRGPRSGFGGRDGRRNERREKPAPYQESSRREVPPTEAENQPLYGKIEI</sequence>
<proteinExistence type="inferred from homology"/>
<dbReference type="Gene3D" id="3.30.1370.50">
    <property type="entry name" value="R3H-like domain"/>
    <property type="match status" value="1"/>
</dbReference>